<keyword evidence="2" id="KW-1185">Reference proteome</keyword>
<sequence>MSRSDRSVTALQIENFLKDREQRDKKSSFFVEEKPQANCLDVDSIIAAIEALPINCIKQETSDTSRLDVIEMEMKEITRMVKQLVDKQTMVGHPNDRNQNFTRDSRYQRQSSNN</sequence>
<reference evidence="1" key="1">
    <citation type="submission" date="2021-06" db="EMBL/GenBank/DDBJ databases">
        <authorList>
            <person name="Kallberg Y."/>
            <person name="Tangrot J."/>
            <person name="Rosling A."/>
        </authorList>
    </citation>
    <scope>NUCLEOTIDE SEQUENCE</scope>
    <source>
        <strain evidence="1">IL203A</strain>
    </source>
</reference>
<proteinExistence type="predicted"/>
<organism evidence="1 2">
    <name type="scientific">Dentiscutata heterogama</name>
    <dbReference type="NCBI Taxonomy" id="1316150"/>
    <lineage>
        <taxon>Eukaryota</taxon>
        <taxon>Fungi</taxon>
        <taxon>Fungi incertae sedis</taxon>
        <taxon>Mucoromycota</taxon>
        <taxon>Glomeromycotina</taxon>
        <taxon>Glomeromycetes</taxon>
        <taxon>Diversisporales</taxon>
        <taxon>Gigasporaceae</taxon>
        <taxon>Dentiscutata</taxon>
    </lineage>
</organism>
<dbReference type="EMBL" id="CAJVPU010001295">
    <property type="protein sequence ID" value="CAG8476876.1"/>
    <property type="molecule type" value="Genomic_DNA"/>
</dbReference>
<gene>
    <name evidence="1" type="ORF">DHETER_LOCUS1958</name>
</gene>
<protein>
    <submittedName>
        <fullName evidence="1">12187_t:CDS:1</fullName>
    </submittedName>
</protein>
<comment type="caution">
    <text evidence="1">The sequence shown here is derived from an EMBL/GenBank/DDBJ whole genome shotgun (WGS) entry which is preliminary data.</text>
</comment>
<evidence type="ECO:0000313" key="1">
    <source>
        <dbReference type="EMBL" id="CAG8476876.1"/>
    </source>
</evidence>
<name>A0ACA9KKK7_9GLOM</name>
<accession>A0ACA9KKK7</accession>
<dbReference type="Proteomes" id="UP000789702">
    <property type="component" value="Unassembled WGS sequence"/>
</dbReference>
<evidence type="ECO:0000313" key="2">
    <source>
        <dbReference type="Proteomes" id="UP000789702"/>
    </source>
</evidence>